<protein>
    <submittedName>
        <fullName evidence="3">Uncharacterized protein</fullName>
    </submittedName>
</protein>
<feature type="coiled-coil region" evidence="1">
    <location>
        <begin position="165"/>
        <end position="192"/>
    </location>
</feature>
<proteinExistence type="predicted"/>
<evidence type="ECO:0000313" key="3">
    <source>
        <dbReference type="EMBL" id="KAF5355989.1"/>
    </source>
</evidence>
<accession>A0A8H5DA55</accession>
<evidence type="ECO:0000256" key="2">
    <source>
        <dbReference type="SAM" id="MobiDB-lite"/>
    </source>
</evidence>
<reference evidence="3 4" key="1">
    <citation type="journal article" date="2020" name="ISME J.">
        <title>Uncovering the hidden diversity of litter-decomposition mechanisms in mushroom-forming fungi.</title>
        <authorList>
            <person name="Floudas D."/>
            <person name="Bentzer J."/>
            <person name="Ahren D."/>
            <person name="Johansson T."/>
            <person name="Persson P."/>
            <person name="Tunlid A."/>
        </authorList>
    </citation>
    <scope>NUCLEOTIDE SEQUENCE [LARGE SCALE GENOMIC DNA]</scope>
    <source>
        <strain evidence="3 4">CBS 146.42</strain>
    </source>
</reference>
<dbReference type="Proteomes" id="UP000559027">
    <property type="component" value="Unassembled WGS sequence"/>
</dbReference>
<keyword evidence="4" id="KW-1185">Reference proteome</keyword>
<feature type="region of interest" description="Disordered" evidence="2">
    <location>
        <begin position="20"/>
        <end position="67"/>
    </location>
</feature>
<feature type="compositionally biased region" description="Low complexity" evidence="2">
    <location>
        <begin position="34"/>
        <end position="45"/>
    </location>
</feature>
<dbReference type="OrthoDB" id="3245901at2759"/>
<dbReference type="AlphaFoldDB" id="A0A8H5DA55"/>
<dbReference type="EMBL" id="JAACJO010000007">
    <property type="protein sequence ID" value="KAF5355989.1"/>
    <property type="molecule type" value="Genomic_DNA"/>
</dbReference>
<evidence type="ECO:0000313" key="4">
    <source>
        <dbReference type="Proteomes" id="UP000559027"/>
    </source>
</evidence>
<gene>
    <name evidence="3" type="ORF">D9756_003823</name>
</gene>
<feature type="compositionally biased region" description="Basic and acidic residues" evidence="2">
    <location>
        <begin position="46"/>
        <end position="56"/>
    </location>
</feature>
<sequence>MPPHSSISASRDYPFTSTAGQELFSSAESDQDNSRCCSSTSSESSSSHRELSHAPDRGLAQAPGKYFTQSSSSRLRIVHPYTRLLAKKDDTKRRRIWNHALEKFIFSPFELSTLGAPHRRTMYLASLEAHIDKLHAQLLEFDCCPVSAAELEPFPSTNKVMQSMVSSLQHEVSVAKLKLLELERANRELECLLRSTKDGELPCKL</sequence>
<keyword evidence="1" id="KW-0175">Coiled coil</keyword>
<comment type="caution">
    <text evidence="3">The sequence shown here is derived from an EMBL/GenBank/DDBJ whole genome shotgun (WGS) entry which is preliminary data.</text>
</comment>
<name>A0A8H5DA55_9AGAR</name>
<evidence type="ECO:0000256" key="1">
    <source>
        <dbReference type="SAM" id="Coils"/>
    </source>
</evidence>
<organism evidence="3 4">
    <name type="scientific">Leucocoprinus leucothites</name>
    <dbReference type="NCBI Taxonomy" id="201217"/>
    <lineage>
        <taxon>Eukaryota</taxon>
        <taxon>Fungi</taxon>
        <taxon>Dikarya</taxon>
        <taxon>Basidiomycota</taxon>
        <taxon>Agaricomycotina</taxon>
        <taxon>Agaricomycetes</taxon>
        <taxon>Agaricomycetidae</taxon>
        <taxon>Agaricales</taxon>
        <taxon>Agaricineae</taxon>
        <taxon>Agaricaceae</taxon>
        <taxon>Leucocoprinus</taxon>
    </lineage>
</organism>